<reference evidence="1 2" key="1">
    <citation type="submission" date="2007-06" db="EMBL/GenBank/DDBJ databases">
        <authorList>
            <person name="Shimkets L."/>
            <person name="Ferriera S."/>
            <person name="Johnson J."/>
            <person name="Kravitz S."/>
            <person name="Beeson K."/>
            <person name="Sutton G."/>
            <person name="Rogers Y.-H."/>
            <person name="Friedman R."/>
            <person name="Frazier M."/>
            <person name="Venter J.C."/>
        </authorList>
    </citation>
    <scope>NUCLEOTIDE SEQUENCE [LARGE SCALE GENOMIC DNA]</scope>
    <source>
        <strain evidence="1 2">SIR-1</strain>
    </source>
</reference>
<comment type="caution">
    <text evidence="1">The sequence shown here is derived from an EMBL/GenBank/DDBJ whole genome shotgun (WGS) entry which is preliminary data.</text>
</comment>
<gene>
    <name evidence="1" type="ORF">PPSIR1_21489</name>
</gene>
<sequence>MIQPRRDILVEPEAATARGRLFPRQDPRSGVLSLESGTAQVLPNSIYAPRRIVLDLDARGLIARVDLLVPSSAWRRGLHWSWDERARARDLRVCRGPINARISPPTVVVRSSADGRQIEVAISGDHYIDTVIGLSEGCQAVLAGSRLVGFCVRLDDSGRIGG</sequence>
<accession>A6FXE5</accession>
<dbReference type="RefSeq" id="WP_006969144.1">
    <property type="nucleotide sequence ID" value="NZ_ABCS01000002.1"/>
</dbReference>
<dbReference type="OrthoDB" id="9970059at2"/>
<dbReference type="AlphaFoldDB" id="A6FXE5"/>
<protein>
    <submittedName>
        <fullName evidence="1">Uncharacterized protein</fullName>
    </submittedName>
</protein>
<evidence type="ECO:0000313" key="2">
    <source>
        <dbReference type="Proteomes" id="UP000005801"/>
    </source>
</evidence>
<evidence type="ECO:0000313" key="1">
    <source>
        <dbReference type="EMBL" id="EDM81533.1"/>
    </source>
</evidence>
<name>A6FXE5_9BACT</name>
<proteinExistence type="predicted"/>
<keyword evidence="2" id="KW-1185">Reference proteome</keyword>
<dbReference type="STRING" id="391625.PPSIR1_21489"/>
<dbReference type="EMBL" id="ABCS01000002">
    <property type="protein sequence ID" value="EDM81533.1"/>
    <property type="molecule type" value="Genomic_DNA"/>
</dbReference>
<dbReference type="Proteomes" id="UP000005801">
    <property type="component" value="Unassembled WGS sequence"/>
</dbReference>
<organism evidence="1 2">
    <name type="scientific">Plesiocystis pacifica SIR-1</name>
    <dbReference type="NCBI Taxonomy" id="391625"/>
    <lineage>
        <taxon>Bacteria</taxon>
        <taxon>Pseudomonadati</taxon>
        <taxon>Myxococcota</taxon>
        <taxon>Polyangia</taxon>
        <taxon>Nannocystales</taxon>
        <taxon>Nannocystaceae</taxon>
        <taxon>Plesiocystis</taxon>
    </lineage>
</organism>